<dbReference type="AlphaFoldDB" id="A0A0V8JMA3"/>
<accession>A0A0V8JMA3</accession>
<protein>
    <submittedName>
        <fullName evidence="1">Uncharacterized protein</fullName>
    </submittedName>
</protein>
<dbReference type="Proteomes" id="UP000053681">
    <property type="component" value="Unassembled WGS sequence"/>
</dbReference>
<dbReference type="GeneID" id="93681586"/>
<name>A0A0V8JMA3_9BACI</name>
<keyword evidence="2" id="KW-1185">Reference proteome</keyword>
<dbReference type="RefSeq" id="WP_025910153.1">
    <property type="nucleotide sequence ID" value="NZ_KQ758644.1"/>
</dbReference>
<sequence length="74" mass="8710">MFSNRPRRRPAFPFPGFARRRPQKRSQVAEWMSYFQDDQGNMDYAKIAGGAQQAKDLYAHVKPMVTPYVQKFLK</sequence>
<proteinExistence type="predicted"/>
<comment type="caution">
    <text evidence="1">The sequence shown here is derived from an EMBL/GenBank/DDBJ whole genome shotgun (WGS) entry which is preliminary data.</text>
</comment>
<gene>
    <name evidence="1" type="ORF">AS180_09560</name>
</gene>
<evidence type="ECO:0000313" key="2">
    <source>
        <dbReference type="Proteomes" id="UP000053681"/>
    </source>
</evidence>
<organism evidence="1 2">
    <name type="scientific">Priestia veravalensis</name>
    <dbReference type="NCBI Taxonomy" id="1414648"/>
    <lineage>
        <taxon>Bacteria</taxon>
        <taxon>Bacillati</taxon>
        <taxon>Bacillota</taxon>
        <taxon>Bacilli</taxon>
        <taxon>Bacillales</taxon>
        <taxon>Bacillaceae</taxon>
        <taxon>Priestia</taxon>
    </lineage>
</organism>
<evidence type="ECO:0000313" key="1">
    <source>
        <dbReference type="EMBL" id="KSU88159.1"/>
    </source>
</evidence>
<dbReference type="EMBL" id="LNQP01000028">
    <property type="protein sequence ID" value="KSU88159.1"/>
    <property type="molecule type" value="Genomic_DNA"/>
</dbReference>
<reference evidence="1 2" key="1">
    <citation type="submission" date="2015-11" db="EMBL/GenBank/DDBJ databases">
        <title>Bacillus caseinolyticus sp nov.</title>
        <authorList>
            <person name="Dastager S.G."/>
            <person name="Mawlankar R."/>
        </authorList>
    </citation>
    <scope>NUCLEOTIDE SEQUENCE [LARGE SCALE GENOMIC DNA]</scope>
    <source>
        <strain evidence="1 2">SGD-V-76</strain>
    </source>
</reference>